<name>A0A6C0DHP8_9ZZZZ</name>
<dbReference type="AlphaFoldDB" id="A0A6C0DHP8"/>
<accession>A0A6C0DHP8</accession>
<organism evidence="1">
    <name type="scientific">viral metagenome</name>
    <dbReference type="NCBI Taxonomy" id="1070528"/>
    <lineage>
        <taxon>unclassified sequences</taxon>
        <taxon>metagenomes</taxon>
        <taxon>organismal metagenomes</taxon>
    </lineage>
</organism>
<protein>
    <submittedName>
        <fullName evidence="1">Uncharacterized protein</fullName>
    </submittedName>
</protein>
<dbReference type="EMBL" id="MN739613">
    <property type="protein sequence ID" value="QHT15764.1"/>
    <property type="molecule type" value="Genomic_DNA"/>
</dbReference>
<proteinExistence type="predicted"/>
<evidence type="ECO:0000313" key="1">
    <source>
        <dbReference type="EMBL" id="QHT15764.1"/>
    </source>
</evidence>
<reference evidence="1" key="1">
    <citation type="journal article" date="2020" name="Nature">
        <title>Giant virus diversity and host interactions through global metagenomics.</title>
        <authorList>
            <person name="Schulz F."/>
            <person name="Roux S."/>
            <person name="Paez-Espino D."/>
            <person name="Jungbluth S."/>
            <person name="Walsh D.A."/>
            <person name="Denef V.J."/>
            <person name="McMahon K.D."/>
            <person name="Konstantinidis K.T."/>
            <person name="Eloe-Fadrosh E.A."/>
            <person name="Kyrpides N.C."/>
            <person name="Woyke T."/>
        </authorList>
    </citation>
    <scope>NUCLEOTIDE SEQUENCE</scope>
    <source>
        <strain evidence="1">GVMAG-M-3300023174-176</strain>
    </source>
</reference>
<sequence>MNLVITPKPIATINISPPPVEADFSKLIGGLYAKISQLENRLITLETKLDHCSQILKHK</sequence>